<sequence>MKKKIIFGLMLCVLGIGAVILKVKEKPDNEVFLQYGDSFSSVSCVALNNEKEKKNSAQKYKIVFYIDPYCESCIKSFTVAERMSSILSEDISVNILWRQRPSTNIEKKAGVPSDNQYVLDNIKLSNPYPTYFILDDKDEIVLMTDNVEKVMKKILSFEDISKEHIIDRTNSYLSVKVEGNNKPILIYFAMEGCPDCEKAEEMLWDNHIQEKYNILTVYTEESYGEHEYVDVSNVFGIIYDIEWYPSFLILEQDEYKFVGENTLEDLKQILL</sequence>
<dbReference type="Gene3D" id="3.40.30.10">
    <property type="entry name" value="Glutaredoxin"/>
    <property type="match status" value="1"/>
</dbReference>
<protein>
    <submittedName>
        <fullName evidence="2">Thioredoxin-like domain-containing protein</fullName>
    </submittedName>
</protein>
<dbReference type="InterPro" id="IPR012336">
    <property type="entry name" value="Thioredoxin-like_fold"/>
</dbReference>
<gene>
    <name evidence="2" type="ORF">SAMN05216529_106179</name>
</gene>
<name>A0A315ZWU1_9FIRM</name>
<evidence type="ECO:0000313" key="3">
    <source>
        <dbReference type="Proteomes" id="UP000254051"/>
    </source>
</evidence>
<feature type="domain" description="Thioredoxin-like fold" evidence="1">
    <location>
        <begin position="177"/>
        <end position="270"/>
    </location>
</feature>
<dbReference type="SUPFAM" id="SSF52833">
    <property type="entry name" value="Thioredoxin-like"/>
    <property type="match status" value="1"/>
</dbReference>
<dbReference type="Proteomes" id="UP000254051">
    <property type="component" value="Unassembled WGS sequence"/>
</dbReference>
<reference evidence="3" key="1">
    <citation type="submission" date="2017-07" db="EMBL/GenBank/DDBJ databases">
        <authorList>
            <person name="Varghese N."/>
            <person name="Submissions S."/>
        </authorList>
    </citation>
    <scope>NUCLEOTIDE SEQUENCE [LARGE SCALE GENOMIC DNA]</scope>
    <source>
        <strain evidence="3">NLAE-zl-C134</strain>
    </source>
</reference>
<dbReference type="OrthoDB" id="1975290at2"/>
<evidence type="ECO:0000313" key="2">
    <source>
        <dbReference type="EMBL" id="SUQ14487.1"/>
    </source>
</evidence>
<keyword evidence="3" id="KW-1185">Reference proteome</keyword>
<accession>A0A315ZWU1</accession>
<dbReference type="Pfam" id="PF13098">
    <property type="entry name" value="Thioredoxin_2"/>
    <property type="match status" value="1"/>
</dbReference>
<dbReference type="EMBL" id="UHJJ01000006">
    <property type="protein sequence ID" value="SUQ14487.1"/>
    <property type="molecule type" value="Genomic_DNA"/>
</dbReference>
<dbReference type="InterPro" id="IPR036249">
    <property type="entry name" value="Thioredoxin-like_sf"/>
</dbReference>
<proteinExistence type="predicted"/>
<dbReference type="RefSeq" id="WP_109711409.1">
    <property type="nucleotide sequence ID" value="NZ_QGDS01000006.1"/>
</dbReference>
<organism evidence="2 3">
    <name type="scientific">Faecalicatena contorta</name>
    <dbReference type="NCBI Taxonomy" id="39482"/>
    <lineage>
        <taxon>Bacteria</taxon>
        <taxon>Bacillati</taxon>
        <taxon>Bacillota</taxon>
        <taxon>Clostridia</taxon>
        <taxon>Lachnospirales</taxon>
        <taxon>Lachnospiraceae</taxon>
        <taxon>Faecalicatena</taxon>
    </lineage>
</organism>
<evidence type="ECO:0000259" key="1">
    <source>
        <dbReference type="Pfam" id="PF13098"/>
    </source>
</evidence>
<dbReference type="AlphaFoldDB" id="A0A315ZWU1"/>